<organism evidence="1 2">
    <name type="scientific">Chloropicon roscoffensis</name>
    <dbReference type="NCBI Taxonomy" id="1461544"/>
    <lineage>
        <taxon>Eukaryota</taxon>
        <taxon>Viridiplantae</taxon>
        <taxon>Chlorophyta</taxon>
        <taxon>Chloropicophyceae</taxon>
        <taxon>Chloropicales</taxon>
        <taxon>Chloropicaceae</taxon>
        <taxon>Chloropicon</taxon>
    </lineage>
</organism>
<evidence type="ECO:0000313" key="2">
    <source>
        <dbReference type="Proteomes" id="UP001472866"/>
    </source>
</evidence>
<dbReference type="AlphaFoldDB" id="A0AAX4PAJ3"/>
<evidence type="ECO:0000313" key="1">
    <source>
        <dbReference type="EMBL" id="WZN63218.1"/>
    </source>
</evidence>
<dbReference type="PIRSF" id="PIRSF008153">
    <property type="entry name" value="FMR1_interacting"/>
    <property type="match status" value="1"/>
</dbReference>
<keyword evidence="2" id="KW-1185">Reference proteome</keyword>
<gene>
    <name evidence="1" type="ORF">HKI87_07g47650</name>
</gene>
<accession>A0AAX4PAJ3</accession>
<dbReference type="Pfam" id="PF05994">
    <property type="entry name" value="FragX_IP"/>
    <property type="match status" value="1"/>
</dbReference>
<dbReference type="GO" id="GO:0030833">
    <property type="term" value="P:regulation of actin filament polymerization"/>
    <property type="evidence" value="ECO:0007669"/>
    <property type="project" value="InterPro"/>
</dbReference>
<protein>
    <submittedName>
        <fullName evidence="1">Cytoplasmic FMR1-interacting domain-containing protein</fullName>
    </submittedName>
</protein>
<dbReference type="PANTHER" id="PTHR12195">
    <property type="entry name" value="CYTOPLASMIC FMR1-INTERACTING PROTEIN-RELATED"/>
    <property type="match status" value="1"/>
</dbReference>
<dbReference type="EMBL" id="CP151507">
    <property type="protein sequence ID" value="WZN63218.1"/>
    <property type="molecule type" value="Genomic_DNA"/>
</dbReference>
<dbReference type="Proteomes" id="UP001472866">
    <property type="component" value="Chromosome 07"/>
</dbReference>
<dbReference type="GO" id="GO:0031267">
    <property type="term" value="F:small GTPase binding"/>
    <property type="evidence" value="ECO:0007669"/>
    <property type="project" value="InterPro"/>
</dbReference>
<reference evidence="1 2" key="1">
    <citation type="submission" date="2024-03" db="EMBL/GenBank/DDBJ databases">
        <title>Complete genome sequence of the green alga Chloropicon roscoffensis RCC1871.</title>
        <authorList>
            <person name="Lemieux C."/>
            <person name="Pombert J.-F."/>
            <person name="Otis C."/>
            <person name="Turmel M."/>
        </authorList>
    </citation>
    <scope>NUCLEOTIDE SEQUENCE [LARGE SCALE GENOMIC DNA]</scope>
    <source>
        <strain evidence="1 2">RCC1871</strain>
    </source>
</reference>
<sequence length="1167" mass="130852">MRTDYVSFNDVQQGTVPADPLLSMPALPVTSLKEEVTESALHSQVHQLLPGAHYRCQMRNFNADLGAKLRGISGRIYSHRSVSKAFFRHAKGLSPEEKQAFIQAKLGTMEQEIKWLYDTYTELVGCGKTVASSLDDLNAKWAQWRAESSVQHLLSVAEVLAELHCADIVKGTKLSIQADINAFQDLAVALQQWELSEYTEELSGFYRSSFAGVKSLQQRLERYQKMDEMLYSVLSTLMDVYEARGPRGGALGKLLPHRHAILKSLPVLLYLLHAQNGKSLERKAVARAVAVLKKNPVLPLVGDAWMSSLGLLSTIEEFETKFRIRAFLLPHELGPKHLQGTELCVDVCAYADSVRPLYDKALFELCRCVSQAQKVGLDANVIPDGLAQSTLQAYRSVLHLAHSCQWHLQTFYTWRVSSSSSSNPSVAAQGDDSLSNRIVGLFSADEKLAILSLVQVLKDLNQYVQTREYLLFPILGAGVQRTLDSFQAETVEKILLSKKCPESFALLNHVLASHLARQAGEGRGLQLGSGPSLSQLVLLSEIGGEMCYEIDNRLRKTKIFKKEISDKEVLRQLQAFAADAALLVHLLDRGFSLSSTADTSYLWLHEQLFDKMQANKSAVSTSLPWKLFEAQIESARQDLDLEMSLVPMHVYNKVASVNFGVMQKQYIYDELEMEADLALERMAFKIATKVYDIVKMTVSGQHLSKFVEAGVLENEDLLPRQSVVGIVSPKVHNLLGRNVNLRKLVAQRVNKLFRENLDYLMERFEALDISQGILEFHTGYHILESAHQALSEILSIDSWDAMVKEMNENTCTISFGSRLCVYIYKELSTVVPLYYNYYLSAAKFIEDKTVSRRDLRKNPLPVLPSPSFLFGHRIYNETIREISRMHSGTFSTMHFQCLSQLLTEEEIFLVVQKLIEKSYKIVSNAILPSITEIVDLVDESSCFGEVEPVDETVKKFDAVLRVFAAQQGESDYRIFEDLKILGNVMLSILHLSNIENTAKGPAAMLAESLSHDLSLVKSGKAKGLNVDETTYRRLEADLKVAEDGKQGCTSLFTYSVQSLKKLFEEEASEIGSPRKVTAVFNAIHASFCQDNKDQVQNIQKFGDTVPFAFVLLSHVFGVVSPFHLLECVKLLSERDQDLPMHLKFLVDNASHFYLCSKSFNAVVAATK</sequence>
<name>A0AAX4PAJ3_9CHLO</name>
<dbReference type="InterPro" id="IPR008081">
    <property type="entry name" value="Cytoplasmic_FMR1-int"/>
</dbReference>
<proteinExistence type="predicted"/>